<evidence type="ECO:0000313" key="1">
    <source>
        <dbReference type="EMBL" id="KAI3801509.1"/>
    </source>
</evidence>
<dbReference type="Proteomes" id="UP001056120">
    <property type="component" value="Linkage Group LG10"/>
</dbReference>
<evidence type="ECO:0000313" key="2">
    <source>
        <dbReference type="Proteomes" id="UP001056120"/>
    </source>
</evidence>
<gene>
    <name evidence="1" type="ORF">L1987_29616</name>
</gene>
<comment type="caution">
    <text evidence="1">The sequence shown here is derived from an EMBL/GenBank/DDBJ whole genome shotgun (WGS) entry which is preliminary data.</text>
</comment>
<keyword evidence="2" id="KW-1185">Reference proteome</keyword>
<accession>A0ACB9I0H0</accession>
<name>A0ACB9I0H0_9ASTR</name>
<reference evidence="1 2" key="2">
    <citation type="journal article" date="2022" name="Mol. Ecol. Resour.">
        <title>The genomes of chicory, endive, great burdock and yacon provide insights into Asteraceae paleo-polyploidization history and plant inulin production.</title>
        <authorList>
            <person name="Fan W."/>
            <person name="Wang S."/>
            <person name="Wang H."/>
            <person name="Wang A."/>
            <person name="Jiang F."/>
            <person name="Liu H."/>
            <person name="Zhao H."/>
            <person name="Xu D."/>
            <person name="Zhang Y."/>
        </authorList>
    </citation>
    <scope>NUCLEOTIDE SEQUENCE [LARGE SCALE GENOMIC DNA]</scope>
    <source>
        <strain evidence="2">cv. Yunnan</strain>
        <tissue evidence="1">Leaves</tissue>
    </source>
</reference>
<dbReference type="EMBL" id="CM042027">
    <property type="protein sequence ID" value="KAI3801509.1"/>
    <property type="molecule type" value="Genomic_DNA"/>
</dbReference>
<organism evidence="1 2">
    <name type="scientific">Smallanthus sonchifolius</name>
    <dbReference type="NCBI Taxonomy" id="185202"/>
    <lineage>
        <taxon>Eukaryota</taxon>
        <taxon>Viridiplantae</taxon>
        <taxon>Streptophyta</taxon>
        <taxon>Embryophyta</taxon>
        <taxon>Tracheophyta</taxon>
        <taxon>Spermatophyta</taxon>
        <taxon>Magnoliopsida</taxon>
        <taxon>eudicotyledons</taxon>
        <taxon>Gunneridae</taxon>
        <taxon>Pentapetalae</taxon>
        <taxon>asterids</taxon>
        <taxon>campanulids</taxon>
        <taxon>Asterales</taxon>
        <taxon>Asteraceae</taxon>
        <taxon>Asteroideae</taxon>
        <taxon>Heliantheae alliance</taxon>
        <taxon>Millerieae</taxon>
        <taxon>Smallanthus</taxon>
    </lineage>
</organism>
<proteinExistence type="predicted"/>
<sequence length="369" mass="43428">MISCCSVVVFDILQDRFMMSQRIRDTINTDPELEECKNNYHKDLRGGCFKIRFTENILKCPFCPDSRYYSYDDILRHANRIVRESKSASFKEIAKHMGLVEYLERDFHATIKCSDSTSINASPKQNADEELIVWPWMAVVANIAVEYKNGRYAGDSGKKLKEDWTEKGYKPVKVHPLWNWRGHSGLAVAEFGKTWDGLYDKLYAWIATDEDYNSHGLVGDYLRKISDLKTVGDVQKEDEVKKSKLIQLLKTVIDEKDKRSEEMNSEISKTDIQLKIVMKQKEEITENFNRDMETMQKRADNQLKMVTTEHERSKWLLEDREKELRAREARNETEERKLDYEKRMNELAIHEQIKADERVLKLAEDQKVY</sequence>
<reference evidence="2" key="1">
    <citation type="journal article" date="2022" name="Mol. Ecol. Resour.">
        <title>The genomes of chicory, endive, great burdock and yacon provide insights into Asteraceae palaeo-polyploidization history and plant inulin production.</title>
        <authorList>
            <person name="Fan W."/>
            <person name="Wang S."/>
            <person name="Wang H."/>
            <person name="Wang A."/>
            <person name="Jiang F."/>
            <person name="Liu H."/>
            <person name="Zhao H."/>
            <person name="Xu D."/>
            <person name="Zhang Y."/>
        </authorList>
    </citation>
    <scope>NUCLEOTIDE SEQUENCE [LARGE SCALE GENOMIC DNA]</scope>
    <source>
        <strain evidence="2">cv. Yunnan</strain>
    </source>
</reference>
<protein>
    <submittedName>
        <fullName evidence="1">Uncharacterized protein</fullName>
    </submittedName>
</protein>